<evidence type="ECO:0000313" key="1">
    <source>
        <dbReference type="EMBL" id="NYI45287.1"/>
    </source>
</evidence>
<name>A0A7Z0CNY4_9ACTN</name>
<dbReference type="RefSeq" id="WP_036543448.1">
    <property type="nucleotide sequence ID" value="NZ_JACBZM010000001.1"/>
</dbReference>
<gene>
    <name evidence="1" type="ORF">BJ993_002367</name>
</gene>
<protein>
    <submittedName>
        <fullName evidence="1">Uncharacterized protein</fullName>
    </submittedName>
</protein>
<dbReference type="EMBL" id="JACBZM010000001">
    <property type="protein sequence ID" value="NYI45287.1"/>
    <property type="molecule type" value="Genomic_DNA"/>
</dbReference>
<evidence type="ECO:0000313" key="2">
    <source>
        <dbReference type="Proteomes" id="UP000562045"/>
    </source>
</evidence>
<organism evidence="1 2">
    <name type="scientific">Nocardioides aromaticivorans</name>
    <dbReference type="NCBI Taxonomy" id="200618"/>
    <lineage>
        <taxon>Bacteria</taxon>
        <taxon>Bacillati</taxon>
        <taxon>Actinomycetota</taxon>
        <taxon>Actinomycetes</taxon>
        <taxon>Propionibacteriales</taxon>
        <taxon>Nocardioidaceae</taxon>
        <taxon>Nocardioides</taxon>
    </lineage>
</organism>
<comment type="caution">
    <text evidence="1">The sequence shown here is derived from an EMBL/GenBank/DDBJ whole genome shotgun (WGS) entry which is preliminary data.</text>
</comment>
<accession>A0A7Z0CNY4</accession>
<sequence length="71" mass="7486">MFTHTCSACHRRELIFPSQVTGMENTDHGIVVTFTCWCDAEQTIVTGLKATQPVAPAAEAAVEPALAPAAA</sequence>
<dbReference type="AlphaFoldDB" id="A0A7Z0CNY4"/>
<dbReference type="Proteomes" id="UP000562045">
    <property type="component" value="Unassembled WGS sequence"/>
</dbReference>
<proteinExistence type="predicted"/>
<reference evidence="1 2" key="1">
    <citation type="submission" date="2020-07" db="EMBL/GenBank/DDBJ databases">
        <title>Sequencing the genomes of 1000 actinobacteria strains.</title>
        <authorList>
            <person name="Klenk H.-P."/>
        </authorList>
    </citation>
    <scope>NUCLEOTIDE SEQUENCE [LARGE SCALE GENOMIC DNA]</scope>
    <source>
        <strain evidence="1 2">DSM 15131</strain>
    </source>
</reference>